<keyword evidence="6 9" id="KW-0255">Endonuclease</keyword>
<evidence type="ECO:0000256" key="9">
    <source>
        <dbReference type="HAMAP-Rule" id="MF_00104"/>
    </source>
</evidence>
<evidence type="ECO:0000256" key="8">
    <source>
        <dbReference type="ARBA" id="ARBA00022884"/>
    </source>
</evidence>
<evidence type="ECO:0000256" key="3">
    <source>
        <dbReference type="ARBA" id="ARBA00022552"/>
    </source>
</evidence>
<dbReference type="Gene3D" id="1.10.1520.10">
    <property type="entry name" value="Ribonuclease III domain"/>
    <property type="match status" value="1"/>
</dbReference>
<dbReference type="PROSITE" id="PS00517">
    <property type="entry name" value="RNASE_3_1"/>
    <property type="match status" value="1"/>
</dbReference>
<comment type="catalytic activity">
    <reaction evidence="1 9">
        <text>Endonucleolytic cleavage to 5'-phosphomonoester.</text>
        <dbReference type="EC" id="3.1.26.3"/>
    </reaction>
</comment>
<accession>A0AAW9SB97</accession>
<dbReference type="Gene3D" id="3.30.160.20">
    <property type="match status" value="1"/>
</dbReference>
<dbReference type="HAMAP" id="MF_00104">
    <property type="entry name" value="RNase_III"/>
    <property type="match status" value="1"/>
</dbReference>
<comment type="function">
    <text evidence="9">Digests double-stranded RNA. Involved in the processing of primary rRNA transcript to yield the immediate precursors to the large and small rRNAs (23S and 16S). Processes some mRNAs, and tRNAs when they are encoded in the rRNA operon. Processes pre-crRNA and tracrRNA of type II CRISPR loci if present in the organism.</text>
</comment>
<dbReference type="GO" id="GO:0006397">
    <property type="term" value="P:mRNA processing"/>
    <property type="evidence" value="ECO:0007669"/>
    <property type="project" value="UniProtKB-UniRule"/>
</dbReference>
<dbReference type="SUPFAM" id="SSF54768">
    <property type="entry name" value="dsRNA-binding domain-like"/>
    <property type="match status" value="1"/>
</dbReference>
<dbReference type="EC" id="3.1.26.3" evidence="9"/>
<keyword evidence="9" id="KW-0963">Cytoplasm</keyword>
<gene>
    <name evidence="9 12" type="primary">rnc</name>
    <name evidence="12" type="ORF">AAG747_09715</name>
</gene>
<feature type="binding site" evidence="9">
    <location>
        <position position="138"/>
    </location>
    <ligand>
        <name>Mg(2+)</name>
        <dbReference type="ChEBI" id="CHEBI:18420"/>
    </ligand>
</feature>
<name>A0AAW9SB97_9BACT</name>
<comment type="similarity">
    <text evidence="2">Belongs to the ribonuclease III family.</text>
</comment>
<dbReference type="SMART" id="SM00358">
    <property type="entry name" value="DSRM"/>
    <property type="match status" value="1"/>
</dbReference>
<evidence type="ECO:0000256" key="6">
    <source>
        <dbReference type="ARBA" id="ARBA00022759"/>
    </source>
</evidence>
<dbReference type="NCBIfam" id="TIGR02191">
    <property type="entry name" value="RNaseIII"/>
    <property type="match status" value="1"/>
</dbReference>
<dbReference type="InterPro" id="IPR011907">
    <property type="entry name" value="RNase_III"/>
</dbReference>
<dbReference type="SMART" id="SM00535">
    <property type="entry name" value="RIBOc"/>
    <property type="match status" value="1"/>
</dbReference>
<evidence type="ECO:0000259" key="10">
    <source>
        <dbReference type="PROSITE" id="PS50137"/>
    </source>
</evidence>
<keyword evidence="7 9" id="KW-0378">Hydrolase</keyword>
<keyword evidence="9" id="KW-0479">Metal-binding</keyword>
<dbReference type="PANTHER" id="PTHR11207:SF0">
    <property type="entry name" value="RIBONUCLEASE 3"/>
    <property type="match status" value="1"/>
</dbReference>
<keyword evidence="5 9" id="KW-0540">Nuclease</keyword>
<keyword evidence="3 9" id="KW-0698">rRNA processing</keyword>
<dbReference type="InterPro" id="IPR014720">
    <property type="entry name" value="dsRBD_dom"/>
</dbReference>
<dbReference type="FunFam" id="1.10.1520.10:FF:000001">
    <property type="entry name" value="Ribonuclease 3"/>
    <property type="match status" value="1"/>
</dbReference>
<reference evidence="12 13" key="1">
    <citation type="submission" date="2024-04" db="EMBL/GenBank/DDBJ databases">
        <title>Novel genus in family Flammeovirgaceae.</title>
        <authorList>
            <person name="Nguyen T.H."/>
            <person name="Vuong T.Q."/>
            <person name="Le H."/>
            <person name="Kim S.-G."/>
        </authorList>
    </citation>
    <scope>NUCLEOTIDE SEQUENCE [LARGE SCALE GENOMIC DNA]</scope>
    <source>
        <strain evidence="12 13">JCM 23209</strain>
    </source>
</reference>
<sequence length="251" mass="29039">MHFTRFFTRWIKNYSAKDKKLIEAVKRITGVKPYNVELYSLAMKHTSIAKENTHGFKESNERLEYLGDAVLGAVVAEYLFKRFPYKDEGFLTEIRSRIVNRESLNRLAIKIGLSQLVEYEGRKRNSQTFKSIYGDAMEAFVGAVYLDKGFKYCRKFIVKQLLIQHYDLEEIIETTTNFKSLIIEWAQKNNKDINFETAQKSATKKSNKQFKVKLLLDTELIAEGNGYSKKKAEQDAARKSCEALGIDKNSI</sequence>
<dbReference type="PROSITE" id="PS50142">
    <property type="entry name" value="RNASE_3_2"/>
    <property type="match status" value="1"/>
</dbReference>
<feature type="domain" description="DRBM" evidence="10">
    <location>
        <begin position="177"/>
        <end position="246"/>
    </location>
</feature>
<dbReference type="PROSITE" id="PS50137">
    <property type="entry name" value="DS_RBD"/>
    <property type="match status" value="1"/>
</dbReference>
<organism evidence="12 13">
    <name type="scientific">Rapidithrix thailandica</name>
    <dbReference type="NCBI Taxonomy" id="413964"/>
    <lineage>
        <taxon>Bacteria</taxon>
        <taxon>Pseudomonadati</taxon>
        <taxon>Bacteroidota</taxon>
        <taxon>Cytophagia</taxon>
        <taxon>Cytophagales</taxon>
        <taxon>Flammeovirgaceae</taxon>
        <taxon>Rapidithrix</taxon>
    </lineage>
</organism>
<dbReference type="InterPro" id="IPR036389">
    <property type="entry name" value="RNase_III_sf"/>
</dbReference>
<dbReference type="GO" id="GO:0010468">
    <property type="term" value="P:regulation of gene expression"/>
    <property type="evidence" value="ECO:0007669"/>
    <property type="project" value="TreeGrafter"/>
</dbReference>
<feature type="active site" evidence="9">
    <location>
        <position position="138"/>
    </location>
</feature>
<dbReference type="AlphaFoldDB" id="A0AAW9SB97"/>
<feature type="binding site" evidence="9">
    <location>
        <position position="135"/>
    </location>
    <ligand>
        <name>Mg(2+)</name>
        <dbReference type="ChEBI" id="CHEBI:18420"/>
    </ligand>
</feature>
<comment type="cofactor">
    <cofactor evidence="9">
        <name>Mg(2+)</name>
        <dbReference type="ChEBI" id="CHEBI:18420"/>
    </cofactor>
</comment>
<evidence type="ECO:0000256" key="4">
    <source>
        <dbReference type="ARBA" id="ARBA00022664"/>
    </source>
</evidence>
<evidence type="ECO:0000313" key="12">
    <source>
        <dbReference type="EMBL" id="MEN7548186.1"/>
    </source>
</evidence>
<comment type="subcellular location">
    <subcellularLocation>
        <location evidence="9">Cytoplasm</location>
    </subcellularLocation>
</comment>
<feature type="active site" evidence="9">
    <location>
        <position position="68"/>
    </location>
</feature>
<keyword evidence="4 9" id="KW-0507">mRNA processing</keyword>
<evidence type="ECO:0000256" key="2">
    <source>
        <dbReference type="ARBA" id="ARBA00010183"/>
    </source>
</evidence>
<evidence type="ECO:0000259" key="11">
    <source>
        <dbReference type="PROSITE" id="PS50142"/>
    </source>
</evidence>
<keyword evidence="13" id="KW-1185">Reference proteome</keyword>
<evidence type="ECO:0000256" key="5">
    <source>
        <dbReference type="ARBA" id="ARBA00022722"/>
    </source>
</evidence>
<feature type="domain" description="RNase III" evidence="11">
    <location>
        <begin position="22"/>
        <end position="149"/>
    </location>
</feature>
<dbReference type="SUPFAM" id="SSF69065">
    <property type="entry name" value="RNase III domain-like"/>
    <property type="match status" value="1"/>
</dbReference>
<dbReference type="CDD" id="cd00593">
    <property type="entry name" value="RIBOc"/>
    <property type="match status" value="1"/>
</dbReference>
<feature type="binding site" evidence="9">
    <location>
        <position position="64"/>
    </location>
    <ligand>
        <name>Mg(2+)</name>
        <dbReference type="ChEBI" id="CHEBI:18420"/>
    </ligand>
</feature>
<dbReference type="EMBL" id="JBDKWZ010000005">
    <property type="protein sequence ID" value="MEN7548186.1"/>
    <property type="molecule type" value="Genomic_DNA"/>
</dbReference>
<keyword evidence="9" id="KW-0819">tRNA processing</keyword>
<dbReference type="PANTHER" id="PTHR11207">
    <property type="entry name" value="RIBONUCLEASE III"/>
    <property type="match status" value="1"/>
</dbReference>
<keyword evidence="8 9" id="KW-0694">RNA-binding</keyword>
<evidence type="ECO:0000313" key="13">
    <source>
        <dbReference type="Proteomes" id="UP001403385"/>
    </source>
</evidence>
<dbReference type="Proteomes" id="UP001403385">
    <property type="component" value="Unassembled WGS sequence"/>
</dbReference>
<dbReference type="Pfam" id="PF00035">
    <property type="entry name" value="dsrm"/>
    <property type="match status" value="1"/>
</dbReference>
<dbReference type="GO" id="GO:0003725">
    <property type="term" value="F:double-stranded RNA binding"/>
    <property type="evidence" value="ECO:0007669"/>
    <property type="project" value="TreeGrafter"/>
</dbReference>
<keyword evidence="9" id="KW-0460">Magnesium</keyword>
<dbReference type="GO" id="GO:0008033">
    <property type="term" value="P:tRNA processing"/>
    <property type="evidence" value="ECO:0007669"/>
    <property type="project" value="UniProtKB-KW"/>
</dbReference>
<evidence type="ECO:0000256" key="1">
    <source>
        <dbReference type="ARBA" id="ARBA00000109"/>
    </source>
</evidence>
<dbReference type="GO" id="GO:0004525">
    <property type="term" value="F:ribonuclease III activity"/>
    <property type="evidence" value="ECO:0007669"/>
    <property type="project" value="UniProtKB-UniRule"/>
</dbReference>
<dbReference type="Pfam" id="PF14622">
    <property type="entry name" value="Ribonucleas_3_3"/>
    <property type="match status" value="1"/>
</dbReference>
<proteinExistence type="inferred from homology"/>
<comment type="caution">
    <text evidence="12">The sequence shown here is derived from an EMBL/GenBank/DDBJ whole genome shotgun (WGS) entry which is preliminary data.</text>
</comment>
<dbReference type="InterPro" id="IPR000999">
    <property type="entry name" value="RNase_III_dom"/>
</dbReference>
<comment type="subunit">
    <text evidence="9">Homodimer.</text>
</comment>
<dbReference type="GO" id="GO:0005737">
    <property type="term" value="C:cytoplasm"/>
    <property type="evidence" value="ECO:0007669"/>
    <property type="project" value="UniProtKB-SubCell"/>
</dbReference>
<dbReference type="RefSeq" id="WP_346820967.1">
    <property type="nucleotide sequence ID" value="NZ_JBDKWZ010000005.1"/>
</dbReference>
<dbReference type="GO" id="GO:0019843">
    <property type="term" value="F:rRNA binding"/>
    <property type="evidence" value="ECO:0007669"/>
    <property type="project" value="UniProtKB-KW"/>
</dbReference>
<dbReference type="GO" id="GO:0046872">
    <property type="term" value="F:metal ion binding"/>
    <property type="evidence" value="ECO:0007669"/>
    <property type="project" value="UniProtKB-KW"/>
</dbReference>
<protein>
    <recommendedName>
        <fullName evidence="9">Ribonuclease 3</fullName>
        <ecNumber evidence="9">3.1.26.3</ecNumber>
    </recommendedName>
    <alternativeName>
        <fullName evidence="9">Ribonuclease III</fullName>
        <shortName evidence="9">RNase III</shortName>
    </alternativeName>
</protein>
<dbReference type="GO" id="GO:0006364">
    <property type="term" value="P:rRNA processing"/>
    <property type="evidence" value="ECO:0007669"/>
    <property type="project" value="UniProtKB-UniRule"/>
</dbReference>
<evidence type="ECO:0000256" key="7">
    <source>
        <dbReference type="ARBA" id="ARBA00022801"/>
    </source>
</evidence>
<keyword evidence="9" id="KW-0699">rRNA-binding</keyword>